<evidence type="ECO:0000313" key="10">
    <source>
        <dbReference type="Proteomes" id="UP000526501"/>
    </source>
</evidence>
<keyword evidence="10" id="KW-1185">Reference proteome</keyword>
<dbReference type="RefSeq" id="WP_185658464.1">
    <property type="nucleotide sequence ID" value="NZ_CAWPOO010000001.1"/>
</dbReference>
<keyword evidence="6 8" id="KW-0472">Membrane</keyword>
<comment type="similarity">
    <text evidence="2 7">Belongs to the ExbD/TolR family.</text>
</comment>
<keyword evidence="4 7" id="KW-0812">Transmembrane</keyword>
<dbReference type="Gene3D" id="3.30.420.270">
    <property type="match status" value="1"/>
</dbReference>
<name>A0A7X1B2W3_9BACT</name>
<accession>A0A7X1B2W3</accession>
<dbReference type="EMBL" id="JACHVC010000001">
    <property type="protein sequence ID" value="MBC2604572.1"/>
    <property type="molecule type" value="Genomic_DNA"/>
</dbReference>
<reference evidence="9 10" key="1">
    <citation type="submission" date="2020-07" db="EMBL/GenBank/DDBJ databases">
        <authorList>
            <person name="Feng X."/>
        </authorList>
    </citation>
    <scope>NUCLEOTIDE SEQUENCE [LARGE SCALE GENOMIC DNA]</scope>
    <source>
        <strain evidence="9 10">JCM23202</strain>
    </source>
</reference>
<evidence type="ECO:0000256" key="1">
    <source>
        <dbReference type="ARBA" id="ARBA00004162"/>
    </source>
</evidence>
<organism evidence="9 10">
    <name type="scientific">Pelagicoccus albus</name>
    <dbReference type="NCBI Taxonomy" id="415222"/>
    <lineage>
        <taxon>Bacteria</taxon>
        <taxon>Pseudomonadati</taxon>
        <taxon>Verrucomicrobiota</taxon>
        <taxon>Opitutia</taxon>
        <taxon>Puniceicoccales</taxon>
        <taxon>Pelagicoccaceae</taxon>
        <taxon>Pelagicoccus</taxon>
    </lineage>
</organism>
<gene>
    <name evidence="9" type="ORF">H5P27_00725</name>
</gene>
<dbReference type="PANTHER" id="PTHR30558">
    <property type="entry name" value="EXBD MEMBRANE COMPONENT OF PMF-DRIVEN MACROMOLECULE IMPORT SYSTEM"/>
    <property type="match status" value="1"/>
</dbReference>
<dbReference type="GO" id="GO:0022857">
    <property type="term" value="F:transmembrane transporter activity"/>
    <property type="evidence" value="ECO:0007669"/>
    <property type="project" value="InterPro"/>
</dbReference>
<keyword evidence="7" id="KW-0813">Transport</keyword>
<evidence type="ECO:0000256" key="5">
    <source>
        <dbReference type="ARBA" id="ARBA00022989"/>
    </source>
</evidence>
<dbReference type="Pfam" id="PF02472">
    <property type="entry name" value="ExbD"/>
    <property type="match status" value="1"/>
</dbReference>
<evidence type="ECO:0000256" key="4">
    <source>
        <dbReference type="ARBA" id="ARBA00022692"/>
    </source>
</evidence>
<dbReference type="AlphaFoldDB" id="A0A7X1B2W3"/>
<dbReference type="InterPro" id="IPR003400">
    <property type="entry name" value="ExbD"/>
</dbReference>
<dbReference type="GO" id="GO:0015031">
    <property type="term" value="P:protein transport"/>
    <property type="evidence" value="ECO:0007669"/>
    <property type="project" value="UniProtKB-KW"/>
</dbReference>
<keyword evidence="7" id="KW-0653">Protein transport</keyword>
<dbReference type="GO" id="GO:0005886">
    <property type="term" value="C:plasma membrane"/>
    <property type="evidence" value="ECO:0007669"/>
    <property type="project" value="UniProtKB-SubCell"/>
</dbReference>
<keyword evidence="3" id="KW-1003">Cell membrane</keyword>
<proteinExistence type="inferred from homology"/>
<evidence type="ECO:0000256" key="3">
    <source>
        <dbReference type="ARBA" id="ARBA00022475"/>
    </source>
</evidence>
<evidence type="ECO:0000313" key="9">
    <source>
        <dbReference type="EMBL" id="MBC2604572.1"/>
    </source>
</evidence>
<evidence type="ECO:0000256" key="7">
    <source>
        <dbReference type="RuleBase" id="RU003879"/>
    </source>
</evidence>
<dbReference type="Proteomes" id="UP000526501">
    <property type="component" value="Unassembled WGS sequence"/>
</dbReference>
<protein>
    <submittedName>
        <fullName evidence="9">Biopolymer transporter ExbD</fullName>
    </submittedName>
</protein>
<dbReference type="PANTHER" id="PTHR30558:SF13">
    <property type="entry name" value="BIOPOLYMER TRANSPORT PROTEIN EXBD2"/>
    <property type="match status" value="1"/>
</dbReference>
<keyword evidence="5 8" id="KW-1133">Transmembrane helix</keyword>
<evidence type="ECO:0000256" key="6">
    <source>
        <dbReference type="ARBA" id="ARBA00023136"/>
    </source>
</evidence>
<evidence type="ECO:0000256" key="2">
    <source>
        <dbReference type="ARBA" id="ARBA00005811"/>
    </source>
</evidence>
<comment type="subcellular location">
    <subcellularLocation>
        <location evidence="1">Cell membrane</location>
        <topology evidence="1">Single-pass membrane protein</topology>
    </subcellularLocation>
    <subcellularLocation>
        <location evidence="7">Cell membrane</location>
        <topology evidence="7">Single-pass type II membrane protein</topology>
    </subcellularLocation>
</comment>
<evidence type="ECO:0000256" key="8">
    <source>
        <dbReference type="SAM" id="Phobius"/>
    </source>
</evidence>
<comment type="caution">
    <text evidence="9">The sequence shown here is derived from an EMBL/GenBank/DDBJ whole genome shotgun (WGS) entry which is preliminary data.</text>
</comment>
<sequence>MIKEKLREERNEQVEINLSPMIDCIFILLIFFILTTVFVEETGIKVNKPNAANAVSLEKNSVLIAITDQGKIVYGGHEIGVSGVRAVVERALRDTESSVIIQADRNSLHGLFSEVYGEAKAAGARNIQFSTKTE</sequence>
<feature type="transmembrane region" description="Helical" evidence="8">
    <location>
        <begin position="21"/>
        <end position="39"/>
    </location>
</feature>